<keyword evidence="4" id="KW-1185">Reference proteome</keyword>
<accession>A0ABD3RWR6</accession>
<comment type="catalytic activity">
    <reaction evidence="1">
        <text>Hydrolysis of proteins with broad specificity for peptide bonds, and a preference for a large uncharged residue in P1. Hydrolyzes peptide amides.</text>
        <dbReference type="EC" id="3.4.21.62"/>
    </reaction>
</comment>
<evidence type="ECO:0000313" key="4">
    <source>
        <dbReference type="Proteomes" id="UP001530377"/>
    </source>
</evidence>
<name>A0ABD3RWR6_9STRA</name>
<dbReference type="InterPro" id="IPR036852">
    <property type="entry name" value="Peptidase_S8/S53_dom_sf"/>
</dbReference>
<protein>
    <recommendedName>
        <fullName evidence="2">subtilisin</fullName>
        <ecNumber evidence="2">3.4.21.62</ecNumber>
    </recommendedName>
</protein>
<dbReference type="AlphaFoldDB" id="A0ABD3RWR6"/>
<gene>
    <name evidence="3" type="ORF">ACHAXA_003865</name>
</gene>
<reference evidence="3 4" key="1">
    <citation type="submission" date="2024-10" db="EMBL/GenBank/DDBJ databases">
        <title>Updated reference genomes for cyclostephanoid diatoms.</title>
        <authorList>
            <person name="Roberts W.R."/>
            <person name="Alverson A.J."/>
        </authorList>
    </citation>
    <scope>NUCLEOTIDE SEQUENCE [LARGE SCALE GENOMIC DNA]</scope>
    <source>
        <strain evidence="3 4">AJA228-03</strain>
    </source>
</reference>
<sequence length="101" mass="10213">MIGSINGLGVKGISYGAQAKEVPESTRNGSNRADAIIRAVVDGKPGNVLLLEMQAGAYDTGQYGPAEEDPAVFEATKVAAVANKSVVVAAAGNGNVNLDDP</sequence>
<organism evidence="3 4">
    <name type="scientific">Cyclostephanos tholiformis</name>
    <dbReference type="NCBI Taxonomy" id="382380"/>
    <lineage>
        <taxon>Eukaryota</taxon>
        <taxon>Sar</taxon>
        <taxon>Stramenopiles</taxon>
        <taxon>Ochrophyta</taxon>
        <taxon>Bacillariophyta</taxon>
        <taxon>Coscinodiscophyceae</taxon>
        <taxon>Thalassiosirophycidae</taxon>
        <taxon>Stephanodiscales</taxon>
        <taxon>Stephanodiscaceae</taxon>
        <taxon>Cyclostephanos</taxon>
    </lineage>
</organism>
<comment type="caution">
    <text evidence="3">The sequence shown here is derived from an EMBL/GenBank/DDBJ whole genome shotgun (WGS) entry which is preliminary data.</text>
</comment>
<dbReference type="EC" id="3.4.21.62" evidence="2"/>
<dbReference type="EMBL" id="JALLPB020000137">
    <property type="protein sequence ID" value="KAL3816675.1"/>
    <property type="molecule type" value="Genomic_DNA"/>
</dbReference>
<dbReference type="GO" id="GO:0004252">
    <property type="term" value="F:serine-type endopeptidase activity"/>
    <property type="evidence" value="ECO:0007669"/>
    <property type="project" value="UniProtKB-EC"/>
</dbReference>
<proteinExistence type="predicted"/>
<evidence type="ECO:0000256" key="1">
    <source>
        <dbReference type="ARBA" id="ARBA00023529"/>
    </source>
</evidence>
<evidence type="ECO:0000256" key="2">
    <source>
        <dbReference type="ARBA" id="ARBA00023619"/>
    </source>
</evidence>
<dbReference type="SUPFAM" id="SSF52743">
    <property type="entry name" value="Subtilisin-like"/>
    <property type="match status" value="1"/>
</dbReference>
<dbReference type="Proteomes" id="UP001530377">
    <property type="component" value="Unassembled WGS sequence"/>
</dbReference>
<dbReference type="Gene3D" id="3.40.50.200">
    <property type="entry name" value="Peptidase S8/S53 domain"/>
    <property type="match status" value="1"/>
</dbReference>
<evidence type="ECO:0000313" key="3">
    <source>
        <dbReference type="EMBL" id="KAL3816675.1"/>
    </source>
</evidence>